<evidence type="ECO:0000313" key="4">
    <source>
        <dbReference type="EMBL" id="KAK9727902.1"/>
    </source>
</evidence>
<protein>
    <submittedName>
        <fullName evidence="4">UDP-glucoronosyl and UDP-glucosyl transferase</fullName>
    </submittedName>
</protein>
<dbReference type="PANTHER" id="PTHR48043:SF159">
    <property type="entry name" value="EG:EG0003.4 PROTEIN-RELATED"/>
    <property type="match status" value="1"/>
</dbReference>
<dbReference type="Pfam" id="PF00201">
    <property type="entry name" value="UDPGT"/>
    <property type="match status" value="1"/>
</dbReference>
<evidence type="ECO:0000256" key="2">
    <source>
        <dbReference type="ARBA" id="ARBA00022676"/>
    </source>
</evidence>
<keyword evidence="3 4" id="KW-0808">Transferase</keyword>
<sequence length="418" mass="47365">MVNLLQGQSRLGAISMINVQNNVVNITLHSKAMKEFLESGSKYDVIIQTYVFNEAYLALSHHFNARVIAFIPFSTMPHILDITGNSAPLSYVPLPFLGLTDDMNFIERTMNVAVGTFMSLLHYYYLLPKQDQIFREHFPHFPPLKEIQNDRVDLVFSNAHFSNESPRPKTPNIIYIGGYHVQEPEPLTPEVQKLLDNAPEGVIFLAFGTNVDTAKLPKEKIDAFIRTFEKIPYKVLLKFDGILPKKPKNVEVIAWVPQRGVLAHPNVKLFISHGGKGSSTESLYFGVPVLCVSFYGDQKKNCEDIVDYGYGVHLPYLEEAFNEIINNSKYQENAMYRSALFKEQEMDPLSRAVFWIEHIHKFKGAKHLQPKSATMPLYRYLLLDVSTKVGNNATLPIFAAGCLGIYNMLCTAFIVHSV</sequence>
<proteinExistence type="inferred from homology"/>
<dbReference type="Gene3D" id="3.40.50.2000">
    <property type="entry name" value="Glycogen Phosphorylase B"/>
    <property type="match status" value="1"/>
</dbReference>
<dbReference type="GO" id="GO:0008194">
    <property type="term" value="F:UDP-glycosyltransferase activity"/>
    <property type="evidence" value="ECO:0007669"/>
    <property type="project" value="InterPro"/>
</dbReference>
<gene>
    <name evidence="4" type="ORF">QE152_g18919</name>
</gene>
<dbReference type="InterPro" id="IPR002213">
    <property type="entry name" value="UDP_glucos_trans"/>
</dbReference>
<dbReference type="PANTHER" id="PTHR48043">
    <property type="entry name" value="EG:EG0003.4 PROTEIN-RELATED"/>
    <property type="match status" value="1"/>
</dbReference>
<dbReference type="Proteomes" id="UP001458880">
    <property type="component" value="Unassembled WGS sequence"/>
</dbReference>
<dbReference type="EMBL" id="JASPKY010000174">
    <property type="protein sequence ID" value="KAK9727902.1"/>
    <property type="molecule type" value="Genomic_DNA"/>
</dbReference>
<evidence type="ECO:0000313" key="5">
    <source>
        <dbReference type="Proteomes" id="UP001458880"/>
    </source>
</evidence>
<evidence type="ECO:0000256" key="3">
    <source>
        <dbReference type="ARBA" id="ARBA00022679"/>
    </source>
</evidence>
<accession>A0AAW1L3W7</accession>
<dbReference type="SUPFAM" id="SSF53756">
    <property type="entry name" value="UDP-Glycosyltransferase/glycogen phosphorylase"/>
    <property type="match status" value="1"/>
</dbReference>
<dbReference type="CDD" id="cd03784">
    <property type="entry name" value="GT1_Gtf-like"/>
    <property type="match status" value="1"/>
</dbReference>
<evidence type="ECO:0000256" key="1">
    <source>
        <dbReference type="ARBA" id="ARBA00009995"/>
    </source>
</evidence>
<keyword evidence="2" id="KW-0328">Glycosyltransferase</keyword>
<dbReference type="InterPro" id="IPR050271">
    <property type="entry name" value="UDP-glycosyltransferase"/>
</dbReference>
<organism evidence="4 5">
    <name type="scientific">Popillia japonica</name>
    <name type="common">Japanese beetle</name>
    <dbReference type="NCBI Taxonomy" id="7064"/>
    <lineage>
        <taxon>Eukaryota</taxon>
        <taxon>Metazoa</taxon>
        <taxon>Ecdysozoa</taxon>
        <taxon>Arthropoda</taxon>
        <taxon>Hexapoda</taxon>
        <taxon>Insecta</taxon>
        <taxon>Pterygota</taxon>
        <taxon>Neoptera</taxon>
        <taxon>Endopterygota</taxon>
        <taxon>Coleoptera</taxon>
        <taxon>Polyphaga</taxon>
        <taxon>Scarabaeiformia</taxon>
        <taxon>Scarabaeidae</taxon>
        <taxon>Rutelinae</taxon>
        <taxon>Popillia</taxon>
    </lineage>
</organism>
<keyword evidence="5" id="KW-1185">Reference proteome</keyword>
<reference evidence="4 5" key="1">
    <citation type="journal article" date="2024" name="BMC Genomics">
        <title>De novo assembly and annotation of Popillia japonica's genome with initial clues to its potential as an invasive pest.</title>
        <authorList>
            <person name="Cucini C."/>
            <person name="Boschi S."/>
            <person name="Funari R."/>
            <person name="Cardaioli E."/>
            <person name="Iannotti N."/>
            <person name="Marturano G."/>
            <person name="Paoli F."/>
            <person name="Bruttini M."/>
            <person name="Carapelli A."/>
            <person name="Frati F."/>
            <person name="Nardi F."/>
        </authorList>
    </citation>
    <scope>NUCLEOTIDE SEQUENCE [LARGE SCALE GENOMIC DNA]</scope>
    <source>
        <strain evidence="4">DMR45628</strain>
    </source>
</reference>
<comment type="caution">
    <text evidence="4">The sequence shown here is derived from an EMBL/GenBank/DDBJ whole genome shotgun (WGS) entry which is preliminary data.</text>
</comment>
<name>A0AAW1L3W7_POPJA</name>
<dbReference type="AlphaFoldDB" id="A0AAW1L3W7"/>
<comment type="similarity">
    <text evidence="1">Belongs to the UDP-glycosyltransferase family.</text>
</comment>
<dbReference type="FunFam" id="3.40.50.2000:FF:000050">
    <property type="entry name" value="UDP-glucuronosyltransferase"/>
    <property type="match status" value="1"/>
</dbReference>